<dbReference type="GO" id="GO:0005634">
    <property type="term" value="C:nucleus"/>
    <property type="evidence" value="ECO:0007669"/>
    <property type="project" value="TreeGrafter"/>
</dbReference>
<dbReference type="SUPFAM" id="SSF82704">
    <property type="entry name" value="AlbA-like"/>
    <property type="match status" value="1"/>
</dbReference>
<dbReference type="AlphaFoldDB" id="A0A8J4UUZ3"/>
<dbReference type="OrthoDB" id="1699369at2759"/>
<dbReference type="Proteomes" id="UP000695562">
    <property type="component" value="Unassembled WGS sequence"/>
</dbReference>
<evidence type="ECO:0000313" key="2">
    <source>
        <dbReference type="EMBL" id="KAF2076081.1"/>
    </source>
</evidence>
<dbReference type="EMBL" id="AJWJ01000073">
    <property type="protein sequence ID" value="KAF2076081.1"/>
    <property type="molecule type" value="Genomic_DNA"/>
</dbReference>
<keyword evidence="3" id="KW-1185">Reference proteome</keyword>
<comment type="caution">
    <text evidence="2">The sequence shown here is derived from an EMBL/GenBank/DDBJ whole genome shotgun (WGS) entry which is preliminary data.</text>
</comment>
<gene>
    <name evidence="2" type="ORF">CYY_002595</name>
</gene>
<dbReference type="InterPro" id="IPR036882">
    <property type="entry name" value="Alba-like_dom_sf"/>
</dbReference>
<protein>
    <recommendedName>
        <fullName evidence="1">DNA/RNA-binding protein Alba-like domain-containing protein</fullName>
    </recommendedName>
</protein>
<accession>A0A8J4UUZ3</accession>
<dbReference type="Gene3D" id="3.30.110.20">
    <property type="entry name" value="Alba-like domain"/>
    <property type="match status" value="1"/>
</dbReference>
<evidence type="ECO:0000259" key="1">
    <source>
        <dbReference type="Pfam" id="PF01918"/>
    </source>
</evidence>
<dbReference type="InterPro" id="IPR002775">
    <property type="entry name" value="DNA/RNA-bd_Alba-like"/>
</dbReference>
<organism evidence="2 3">
    <name type="scientific">Polysphondylium violaceum</name>
    <dbReference type="NCBI Taxonomy" id="133409"/>
    <lineage>
        <taxon>Eukaryota</taxon>
        <taxon>Amoebozoa</taxon>
        <taxon>Evosea</taxon>
        <taxon>Eumycetozoa</taxon>
        <taxon>Dictyostelia</taxon>
        <taxon>Dictyosteliales</taxon>
        <taxon>Dictyosteliaceae</taxon>
        <taxon>Polysphondylium</taxon>
    </lineage>
</organism>
<name>A0A8J4UUZ3_9MYCE</name>
<dbReference type="PANTHER" id="PTHR31947:SF36">
    <property type="entry name" value="DNA_RNA-BINDING PROTEIN ALBA-LIKE DOMAIN-CONTAINING PROTEIN"/>
    <property type="match status" value="1"/>
</dbReference>
<dbReference type="Pfam" id="PF01918">
    <property type="entry name" value="Alba"/>
    <property type="match status" value="1"/>
</dbReference>
<feature type="domain" description="DNA/RNA-binding protein Alba-like" evidence="1">
    <location>
        <begin position="21"/>
        <end position="80"/>
    </location>
</feature>
<evidence type="ECO:0000313" key="3">
    <source>
        <dbReference type="Proteomes" id="UP000695562"/>
    </source>
</evidence>
<proteinExistence type="predicted"/>
<dbReference type="GO" id="GO:0003723">
    <property type="term" value="F:RNA binding"/>
    <property type="evidence" value="ECO:0007669"/>
    <property type="project" value="TreeGrafter"/>
</dbReference>
<sequence>MTDTENNIANTTDNSNECKKIKISTDKSKTLFYFSDLTARFLETEPSVDISGLGEAIYKVVTTIDYLKSKQVIVVNKIHTGLSSNIELVVNVSKGPNHAEYLKSMEERKTTHE</sequence>
<dbReference type="PANTHER" id="PTHR31947">
    <property type="entry name" value="DNA/RNA-BINDING PROTEIN ALBA 3"/>
    <property type="match status" value="1"/>
</dbReference>
<dbReference type="InterPro" id="IPR014560">
    <property type="entry name" value="UCP030333_Alba"/>
</dbReference>
<reference evidence="2" key="1">
    <citation type="submission" date="2020-01" db="EMBL/GenBank/DDBJ databases">
        <title>Development of genomics and gene disruption for Polysphondylium violaceum indicates a role for the polyketide synthase stlB in stalk morphogenesis.</title>
        <authorList>
            <person name="Narita B."/>
            <person name="Kawabe Y."/>
            <person name="Kin K."/>
            <person name="Saito T."/>
            <person name="Gibbs R."/>
            <person name="Kuspa A."/>
            <person name="Muzny D."/>
            <person name="Queller D."/>
            <person name="Richards S."/>
            <person name="Strassman J."/>
            <person name="Sucgang R."/>
            <person name="Worley K."/>
            <person name="Schaap P."/>
        </authorList>
    </citation>
    <scope>NUCLEOTIDE SEQUENCE</scope>
    <source>
        <strain evidence="2">QSvi11</strain>
    </source>
</reference>